<evidence type="ECO:0000256" key="4">
    <source>
        <dbReference type="ARBA" id="ARBA00022692"/>
    </source>
</evidence>
<dbReference type="InterPro" id="IPR050968">
    <property type="entry name" value="Cytochrome_c_oxidase_bac_sub4"/>
</dbReference>
<evidence type="ECO:0000256" key="2">
    <source>
        <dbReference type="ARBA" id="ARBA00008079"/>
    </source>
</evidence>
<evidence type="ECO:0000256" key="7">
    <source>
        <dbReference type="SAM" id="Phobius"/>
    </source>
</evidence>
<keyword evidence="4 7" id="KW-0812">Transmembrane</keyword>
<dbReference type="PANTHER" id="PTHR36835:SF1">
    <property type="entry name" value="CYTOCHROME BO(3) UBIQUINOL OXIDASE SUBUNIT 4"/>
    <property type="match status" value="1"/>
</dbReference>
<name>A0A198AHS3_9BACL</name>
<evidence type="ECO:0000256" key="6">
    <source>
        <dbReference type="ARBA" id="ARBA00023136"/>
    </source>
</evidence>
<dbReference type="OrthoDB" id="2989516at2"/>
<evidence type="ECO:0000256" key="5">
    <source>
        <dbReference type="ARBA" id="ARBA00022989"/>
    </source>
</evidence>
<evidence type="ECO:0000256" key="3">
    <source>
        <dbReference type="ARBA" id="ARBA00022475"/>
    </source>
</evidence>
<feature type="transmembrane region" description="Helical" evidence="7">
    <location>
        <begin position="21"/>
        <end position="44"/>
    </location>
</feature>
<dbReference type="GO" id="GO:0015990">
    <property type="term" value="P:electron transport coupled proton transport"/>
    <property type="evidence" value="ECO:0007669"/>
    <property type="project" value="TreeGrafter"/>
</dbReference>
<dbReference type="EMBL" id="LYPB01000050">
    <property type="protein sequence ID" value="OAS20615.1"/>
    <property type="molecule type" value="Genomic_DNA"/>
</dbReference>
<dbReference type="GO" id="GO:0009486">
    <property type="term" value="F:cytochrome bo3 ubiquinol oxidase activity"/>
    <property type="evidence" value="ECO:0007669"/>
    <property type="project" value="TreeGrafter"/>
</dbReference>
<feature type="transmembrane region" description="Helical" evidence="7">
    <location>
        <begin position="50"/>
        <end position="70"/>
    </location>
</feature>
<evidence type="ECO:0000313" key="9">
    <source>
        <dbReference type="Proteomes" id="UP000078454"/>
    </source>
</evidence>
<dbReference type="STRING" id="1850517.A8708_18905"/>
<comment type="subcellular location">
    <subcellularLocation>
        <location evidence="1">Cell membrane</location>
        <topology evidence="1">Multi-pass membrane protein</topology>
    </subcellularLocation>
</comment>
<evidence type="ECO:0000313" key="8">
    <source>
        <dbReference type="EMBL" id="OAS20615.1"/>
    </source>
</evidence>
<accession>A0A198AHS3</accession>
<dbReference type="GO" id="GO:0015078">
    <property type="term" value="F:proton transmembrane transporter activity"/>
    <property type="evidence" value="ECO:0007669"/>
    <property type="project" value="TreeGrafter"/>
</dbReference>
<evidence type="ECO:0000256" key="1">
    <source>
        <dbReference type="ARBA" id="ARBA00004651"/>
    </source>
</evidence>
<sequence length="105" mass="11979">MSSNSHDTHAPSKRVKHDSTLNHYLTYIISILLTMLAFAVVLYGDLDRSFILIFIVSLGIVQALVQLLFWMHAKERGHLFPLIFIFAGAFVALTGVITAVYWVWW</sequence>
<keyword evidence="5 7" id="KW-1133">Transmembrane helix</keyword>
<keyword evidence="3" id="KW-1003">Cell membrane</keyword>
<dbReference type="InterPro" id="IPR005171">
    <property type="entry name" value="Cyt_c_oxidase_su4_prok"/>
</dbReference>
<dbReference type="Proteomes" id="UP000078454">
    <property type="component" value="Unassembled WGS sequence"/>
</dbReference>
<comment type="caution">
    <text evidence="8">The sequence shown here is derived from an EMBL/GenBank/DDBJ whole genome shotgun (WGS) entry which is preliminary data.</text>
</comment>
<dbReference type="GO" id="GO:0005886">
    <property type="term" value="C:plasma membrane"/>
    <property type="evidence" value="ECO:0007669"/>
    <property type="project" value="UniProtKB-SubCell"/>
</dbReference>
<comment type="similarity">
    <text evidence="2">Belongs to the cytochrome c oxidase bacterial subunit 4 family.</text>
</comment>
<gene>
    <name evidence="8" type="ORF">A8708_18905</name>
</gene>
<dbReference type="GO" id="GO:0019646">
    <property type="term" value="P:aerobic electron transport chain"/>
    <property type="evidence" value="ECO:0007669"/>
    <property type="project" value="TreeGrafter"/>
</dbReference>
<protein>
    <submittedName>
        <fullName evidence="8">Cytochrome C oxidase subunit IV</fullName>
    </submittedName>
</protein>
<proteinExistence type="inferred from homology"/>
<dbReference type="PANTHER" id="PTHR36835">
    <property type="entry name" value="CYTOCHROME BO(3) UBIQUINOL OXIDASE SUBUNIT 4"/>
    <property type="match status" value="1"/>
</dbReference>
<reference evidence="8 9" key="1">
    <citation type="submission" date="2016-05" db="EMBL/GenBank/DDBJ databases">
        <title>Paenibacillus sp. 1ZS3-15 nov., isolated from the rhizosphere soil.</title>
        <authorList>
            <person name="Zhang X.X."/>
            <person name="Zhang J."/>
        </authorList>
    </citation>
    <scope>NUCLEOTIDE SEQUENCE [LARGE SCALE GENOMIC DNA]</scope>
    <source>
        <strain evidence="8 9">1ZS3-15</strain>
    </source>
</reference>
<feature type="transmembrane region" description="Helical" evidence="7">
    <location>
        <begin position="82"/>
        <end position="104"/>
    </location>
</feature>
<dbReference type="AlphaFoldDB" id="A0A198AHS3"/>
<dbReference type="Pfam" id="PF03626">
    <property type="entry name" value="COX4_pro"/>
    <property type="match status" value="1"/>
</dbReference>
<dbReference type="RefSeq" id="WP_068663240.1">
    <property type="nucleotide sequence ID" value="NZ_LYPB01000050.1"/>
</dbReference>
<organism evidence="8 9">
    <name type="scientific">Paenibacillus oryzisoli</name>
    <dbReference type="NCBI Taxonomy" id="1850517"/>
    <lineage>
        <taxon>Bacteria</taxon>
        <taxon>Bacillati</taxon>
        <taxon>Bacillota</taxon>
        <taxon>Bacilli</taxon>
        <taxon>Bacillales</taxon>
        <taxon>Paenibacillaceae</taxon>
        <taxon>Paenibacillus</taxon>
    </lineage>
</organism>
<keyword evidence="9" id="KW-1185">Reference proteome</keyword>
<dbReference type="GO" id="GO:0009319">
    <property type="term" value="C:cytochrome o ubiquinol oxidase complex"/>
    <property type="evidence" value="ECO:0007669"/>
    <property type="project" value="TreeGrafter"/>
</dbReference>
<keyword evidence="6 7" id="KW-0472">Membrane</keyword>